<dbReference type="Gene3D" id="3.40.50.2300">
    <property type="match status" value="1"/>
</dbReference>
<dbReference type="AlphaFoldDB" id="A0A6N9TGG9"/>
<keyword evidence="1" id="KW-0597">Phosphoprotein</keyword>
<dbReference type="InterPro" id="IPR011006">
    <property type="entry name" value="CheY-like_superfamily"/>
</dbReference>
<dbReference type="EMBL" id="JAAAWO010000009">
    <property type="protein sequence ID" value="NDW16393.1"/>
    <property type="molecule type" value="Genomic_DNA"/>
</dbReference>
<name>A0A6N9TGG9_9ALTE</name>
<organism evidence="4 5">
    <name type="scientific">Alteromonas genovensis</name>
    <dbReference type="NCBI Taxonomy" id="471225"/>
    <lineage>
        <taxon>Bacteria</taxon>
        <taxon>Pseudomonadati</taxon>
        <taxon>Pseudomonadota</taxon>
        <taxon>Gammaproteobacteria</taxon>
        <taxon>Alteromonadales</taxon>
        <taxon>Alteromonadaceae</taxon>
        <taxon>Alteromonas/Salinimonas group</taxon>
        <taxon>Alteromonas</taxon>
    </lineage>
</organism>
<dbReference type="CDD" id="cd01948">
    <property type="entry name" value="EAL"/>
    <property type="match status" value="1"/>
</dbReference>
<dbReference type="Pfam" id="PF00072">
    <property type="entry name" value="Response_reg"/>
    <property type="match status" value="1"/>
</dbReference>
<dbReference type="SMART" id="SM00448">
    <property type="entry name" value="REC"/>
    <property type="match status" value="1"/>
</dbReference>
<gene>
    <name evidence="4" type="ORF">GTQ48_12790</name>
</gene>
<evidence type="ECO:0000256" key="1">
    <source>
        <dbReference type="PROSITE-ProRule" id="PRU00169"/>
    </source>
</evidence>
<dbReference type="SMART" id="SM00052">
    <property type="entry name" value="EAL"/>
    <property type="match status" value="1"/>
</dbReference>
<protein>
    <submittedName>
        <fullName evidence="4">EAL domain-containing protein</fullName>
    </submittedName>
</protein>
<evidence type="ECO:0000259" key="2">
    <source>
        <dbReference type="PROSITE" id="PS50110"/>
    </source>
</evidence>
<dbReference type="InterPro" id="IPR035919">
    <property type="entry name" value="EAL_sf"/>
</dbReference>
<comment type="caution">
    <text evidence="4">The sequence shown here is derived from an EMBL/GenBank/DDBJ whole genome shotgun (WGS) entry which is preliminary data.</text>
</comment>
<sequence length="427" mass="47831">MKPELHSKILLVDDETSVLRALSRVLTYAGYQVVTSSCPKDALAMVKTQSFDVIIADYRMPEMNGVAFLRKSRPHQPFACHFILSGDADIDDVIECMNDDVAERFLRKPWDNKRLLDEVSIGVEKRHKNHLLSVMMNNQLQKQPPNESGDFSVITSSTANGSQAHSSQKNELLERLKSAIFEDEFSLVYQPKVCAKTGRIVGLESLLRWTSEDYGSVSPAIFIPVAEEGEFIQGIGEWVLRETARFQMRWQAFTLLDGFKLAFNVSPKQLHDDKFVDVVKALIAEGNLVPENLCVEITESAAIEDFDGCCKQLRRLKELGIDVAIDDFGTGHTAINYLLNLPAQVVKIDRSLIAGVDSEEKCYNVVKNLVSMAQSIGMKVVAEGIEVSQHALCLRDMGCEELQGYHYSKPLAEEPLLKVLAQQPYLF</sequence>
<dbReference type="PANTHER" id="PTHR33121:SF70">
    <property type="entry name" value="SIGNALING PROTEIN YKOW"/>
    <property type="match status" value="1"/>
</dbReference>
<dbReference type="PANTHER" id="PTHR33121">
    <property type="entry name" value="CYCLIC DI-GMP PHOSPHODIESTERASE PDEF"/>
    <property type="match status" value="1"/>
</dbReference>
<dbReference type="CDD" id="cd17569">
    <property type="entry name" value="REC_HupR-like"/>
    <property type="match status" value="1"/>
</dbReference>
<dbReference type="GO" id="GO:0071111">
    <property type="term" value="F:cyclic-guanylate-specific phosphodiesterase activity"/>
    <property type="evidence" value="ECO:0007669"/>
    <property type="project" value="InterPro"/>
</dbReference>
<dbReference type="InterPro" id="IPR050706">
    <property type="entry name" value="Cyclic-di-GMP_PDE-like"/>
</dbReference>
<dbReference type="RefSeq" id="WP_163107027.1">
    <property type="nucleotide sequence ID" value="NZ_JAAAWO010000009.1"/>
</dbReference>
<reference evidence="4 5" key="1">
    <citation type="submission" date="2020-01" db="EMBL/GenBank/DDBJ databases">
        <title>Genomes of bacteria type strains.</title>
        <authorList>
            <person name="Chen J."/>
            <person name="Zhu S."/>
            <person name="Yang J."/>
        </authorList>
    </citation>
    <scope>NUCLEOTIDE SEQUENCE [LARGE SCALE GENOMIC DNA]</scope>
    <source>
        <strain evidence="4 5">LMG 24078</strain>
    </source>
</reference>
<feature type="domain" description="EAL" evidence="3">
    <location>
        <begin position="169"/>
        <end position="424"/>
    </location>
</feature>
<dbReference type="SUPFAM" id="SSF141868">
    <property type="entry name" value="EAL domain-like"/>
    <property type="match status" value="1"/>
</dbReference>
<evidence type="ECO:0000313" key="4">
    <source>
        <dbReference type="EMBL" id="NDW16393.1"/>
    </source>
</evidence>
<proteinExistence type="predicted"/>
<dbReference type="PROSITE" id="PS50110">
    <property type="entry name" value="RESPONSE_REGULATORY"/>
    <property type="match status" value="1"/>
</dbReference>
<accession>A0A6N9TGG9</accession>
<dbReference type="InterPro" id="IPR001789">
    <property type="entry name" value="Sig_transdc_resp-reg_receiver"/>
</dbReference>
<feature type="domain" description="Response regulatory" evidence="2">
    <location>
        <begin position="8"/>
        <end position="123"/>
    </location>
</feature>
<dbReference type="InterPro" id="IPR001633">
    <property type="entry name" value="EAL_dom"/>
</dbReference>
<dbReference type="Gene3D" id="3.20.20.450">
    <property type="entry name" value="EAL domain"/>
    <property type="match status" value="1"/>
</dbReference>
<dbReference type="Proteomes" id="UP000471381">
    <property type="component" value="Unassembled WGS sequence"/>
</dbReference>
<evidence type="ECO:0000313" key="5">
    <source>
        <dbReference type="Proteomes" id="UP000471381"/>
    </source>
</evidence>
<feature type="modified residue" description="4-aspartylphosphate" evidence="1">
    <location>
        <position position="57"/>
    </location>
</feature>
<dbReference type="PROSITE" id="PS50883">
    <property type="entry name" value="EAL"/>
    <property type="match status" value="1"/>
</dbReference>
<evidence type="ECO:0000259" key="3">
    <source>
        <dbReference type="PROSITE" id="PS50883"/>
    </source>
</evidence>
<dbReference type="GO" id="GO:0000160">
    <property type="term" value="P:phosphorelay signal transduction system"/>
    <property type="evidence" value="ECO:0007669"/>
    <property type="project" value="InterPro"/>
</dbReference>
<dbReference type="SUPFAM" id="SSF52172">
    <property type="entry name" value="CheY-like"/>
    <property type="match status" value="1"/>
</dbReference>
<keyword evidence="5" id="KW-1185">Reference proteome</keyword>
<dbReference type="Pfam" id="PF00563">
    <property type="entry name" value="EAL"/>
    <property type="match status" value="1"/>
</dbReference>